<dbReference type="CDD" id="cd07841">
    <property type="entry name" value="STKc_CDK7"/>
    <property type="match status" value="1"/>
</dbReference>
<feature type="active site" description="Proton acceptor" evidence="9">
    <location>
        <position position="137"/>
    </location>
</feature>
<keyword evidence="4" id="KW-0597">Phosphoprotein</keyword>
<evidence type="ECO:0000256" key="1">
    <source>
        <dbReference type="ARBA" id="ARBA00006485"/>
    </source>
</evidence>
<dbReference type="FunFam" id="3.30.200.20:FF:000498">
    <property type="entry name" value="Serine/threonine-protein kinase KIN28"/>
    <property type="match status" value="1"/>
</dbReference>
<feature type="binding site" evidence="10">
    <location>
        <position position="44"/>
    </location>
    <ligand>
        <name>ATP</name>
        <dbReference type="ChEBI" id="CHEBI:30616"/>
    </ligand>
</feature>
<dbReference type="Gene3D" id="1.10.510.10">
    <property type="entry name" value="Transferase(Phosphotransferase) domain 1"/>
    <property type="match status" value="1"/>
</dbReference>
<evidence type="ECO:0000256" key="6">
    <source>
        <dbReference type="ARBA" id="ARBA00022741"/>
    </source>
</evidence>
<feature type="domain" description="Protein kinase" evidence="14">
    <location>
        <begin position="15"/>
        <end position="295"/>
    </location>
</feature>
<evidence type="ECO:0000256" key="5">
    <source>
        <dbReference type="ARBA" id="ARBA00022679"/>
    </source>
</evidence>
<accession>A0AAV5A9L2</accession>
<feature type="binding site" evidence="11">
    <location>
        <position position="45"/>
    </location>
    <ligand>
        <name>ATP</name>
        <dbReference type="ChEBI" id="CHEBI:30616"/>
    </ligand>
</feature>
<organism evidence="15 16">
    <name type="scientific">Clathrus columnatus</name>
    <dbReference type="NCBI Taxonomy" id="1419009"/>
    <lineage>
        <taxon>Eukaryota</taxon>
        <taxon>Fungi</taxon>
        <taxon>Dikarya</taxon>
        <taxon>Basidiomycota</taxon>
        <taxon>Agaricomycotina</taxon>
        <taxon>Agaricomycetes</taxon>
        <taxon>Phallomycetidae</taxon>
        <taxon>Phallales</taxon>
        <taxon>Clathraceae</taxon>
        <taxon>Clathrus</taxon>
    </lineage>
</organism>
<keyword evidence="5" id="KW-0808">Transferase</keyword>
<dbReference type="InterPro" id="IPR011009">
    <property type="entry name" value="Kinase-like_dom_sf"/>
</dbReference>
<dbReference type="InterPro" id="IPR050108">
    <property type="entry name" value="CDK"/>
</dbReference>
<dbReference type="InterPro" id="IPR017441">
    <property type="entry name" value="Protein_kinase_ATP_BS"/>
</dbReference>
<evidence type="ECO:0000256" key="10">
    <source>
        <dbReference type="PIRSR" id="PIRSR637770-2"/>
    </source>
</evidence>
<gene>
    <name evidence="15" type="primary">CRK1</name>
    <name evidence="15" type="ORF">Clacol_005256</name>
</gene>
<dbReference type="Pfam" id="PF00069">
    <property type="entry name" value="Pkinase"/>
    <property type="match status" value="1"/>
</dbReference>
<keyword evidence="16" id="KW-1185">Reference proteome</keyword>
<keyword evidence="6 10" id="KW-0547">Nucleotide-binding</keyword>
<sequence length="372" mass="41908">MDVVERANSAVQGRWQKLAKVGEGTYAVVYRGREVATGRQVAIKKIKVGQFKDGLDMSAIREVKYLREIRHPNVIELLDVFSAKKNLNLVLEFLESELELIIKDRSNVFLPADIKSWLAMTLRGLEFCHRNFILHRDLKPNNLLVAADGQLKIADFGLARDFADPGHKMTCQVITRWYRPPELLFGCRYYSSAVDMWSVGCIFAELMLRVPYLPGESDMDQLKTTFRALGTPTEEEWPGHTKLPDYVPVGQFPKPQLRDLFTAASAEAVALLSRFLTYEPRKRIGAKEALQHPYFFSLPYPTYPSKLPKAKGAHSNRPLPLEELDANSPALSPKPALPPKNGGEVNRLKRKASMANGISDGRNVARKLDFTA</sequence>
<keyword evidence="3 12" id="KW-0723">Serine/threonine-protein kinase</keyword>
<evidence type="ECO:0000256" key="7">
    <source>
        <dbReference type="ARBA" id="ARBA00022777"/>
    </source>
</evidence>
<comment type="caution">
    <text evidence="15">The sequence shown here is derived from an EMBL/GenBank/DDBJ whole genome shotgun (WGS) entry which is preliminary data.</text>
</comment>
<dbReference type="PANTHER" id="PTHR24056:SF0">
    <property type="entry name" value="CYCLIN-DEPENDENT KINASE 7"/>
    <property type="match status" value="1"/>
</dbReference>
<dbReference type="Gene3D" id="3.30.200.20">
    <property type="entry name" value="Phosphorylase Kinase, domain 1"/>
    <property type="match status" value="1"/>
</dbReference>
<protein>
    <recommendedName>
        <fullName evidence="2">[RNA-polymerase]-subunit kinase</fullName>
        <ecNumber evidence="2">2.7.11.23</ecNumber>
    </recommendedName>
</protein>
<dbReference type="GO" id="GO:0008353">
    <property type="term" value="F:RNA polymerase II CTD heptapeptide repeat kinase activity"/>
    <property type="evidence" value="ECO:0007669"/>
    <property type="project" value="UniProtKB-EC"/>
</dbReference>
<evidence type="ECO:0000256" key="11">
    <source>
        <dbReference type="PROSITE-ProRule" id="PRU10141"/>
    </source>
</evidence>
<evidence type="ECO:0000256" key="2">
    <source>
        <dbReference type="ARBA" id="ARBA00012409"/>
    </source>
</evidence>
<evidence type="ECO:0000313" key="16">
    <source>
        <dbReference type="Proteomes" id="UP001050691"/>
    </source>
</evidence>
<dbReference type="PROSITE" id="PS50011">
    <property type="entry name" value="PROTEIN_KINASE_DOM"/>
    <property type="match status" value="1"/>
</dbReference>
<comment type="similarity">
    <text evidence="1">Belongs to the protein kinase superfamily. CMGC Ser/Thr protein kinase family. CDC2/CDKX subfamily.</text>
</comment>
<dbReference type="FunFam" id="1.10.510.10:FF:000097">
    <property type="entry name" value="Putative cyclin-dependent kinase 7"/>
    <property type="match status" value="1"/>
</dbReference>
<name>A0AAV5A9L2_9AGAM</name>
<evidence type="ECO:0000256" key="4">
    <source>
        <dbReference type="ARBA" id="ARBA00022553"/>
    </source>
</evidence>
<evidence type="ECO:0000259" key="14">
    <source>
        <dbReference type="PROSITE" id="PS50011"/>
    </source>
</evidence>
<dbReference type="SMART" id="SM00220">
    <property type="entry name" value="S_TKc"/>
    <property type="match status" value="1"/>
</dbReference>
<dbReference type="EC" id="2.7.11.23" evidence="2"/>
<keyword evidence="7" id="KW-0418">Kinase</keyword>
<dbReference type="PROSITE" id="PS00107">
    <property type="entry name" value="PROTEIN_KINASE_ATP"/>
    <property type="match status" value="1"/>
</dbReference>
<evidence type="ECO:0000256" key="13">
    <source>
        <dbReference type="SAM" id="MobiDB-lite"/>
    </source>
</evidence>
<dbReference type="GO" id="GO:0005737">
    <property type="term" value="C:cytoplasm"/>
    <property type="evidence" value="ECO:0007669"/>
    <property type="project" value="TreeGrafter"/>
</dbReference>
<evidence type="ECO:0000256" key="9">
    <source>
        <dbReference type="PIRSR" id="PIRSR637770-1"/>
    </source>
</evidence>
<dbReference type="GO" id="GO:0032968">
    <property type="term" value="P:positive regulation of transcription elongation by RNA polymerase II"/>
    <property type="evidence" value="ECO:0007669"/>
    <property type="project" value="UniProtKB-ARBA"/>
</dbReference>
<reference evidence="15" key="1">
    <citation type="submission" date="2021-10" db="EMBL/GenBank/DDBJ databases">
        <title>De novo Genome Assembly of Clathrus columnatus (Basidiomycota, Fungi) Using Illumina and Nanopore Sequence Data.</title>
        <authorList>
            <person name="Ogiso-Tanaka E."/>
            <person name="Itagaki H."/>
            <person name="Hosoya T."/>
            <person name="Hosaka K."/>
        </authorList>
    </citation>
    <scope>NUCLEOTIDE SEQUENCE</scope>
    <source>
        <strain evidence="15">MO-923</strain>
    </source>
</reference>
<evidence type="ECO:0000256" key="12">
    <source>
        <dbReference type="RuleBase" id="RU000304"/>
    </source>
</evidence>
<dbReference type="PANTHER" id="PTHR24056">
    <property type="entry name" value="CELL DIVISION PROTEIN KINASE"/>
    <property type="match status" value="1"/>
</dbReference>
<evidence type="ECO:0000256" key="3">
    <source>
        <dbReference type="ARBA" id="ARBA00022527"/>
    </source>
</evidence>
<dbReference type="EMBL" id="BPWL01000006">
    <property type="protein sequence ID" value="GJJ11025.1"/>
    <property type="molecule type" value="Genomic_DNA"/>
</dbReference>
<dbReference type="InterPro" id="IPR000719">
    <property type="entry name" value="Prot_kinase_dom"/>
</dbReference>
<dbReference type="GO" id="GO:0004693">
    <property type="term" value="F:cyclin-dependent protein serine/threonine kinase activity"/>
    <property type="evidence" value="ECO:0007669"/>
    <property type="project" value="TreeGrafter"/>
</dbReference>
<dbReference type="InterPro" id="IPR037770">
    <property type="entry name" value="CDK7"/>
</dbReference>
<dbReference type="GO" id="GO:0005524">
    <property type="term" value="F:ATP binding"/>
    <property type="evidence" value="ECO:0007669"/>
    <property type="project" value="UniProtKB-UniRule"/>
</dbReference>
<feature type="region of interest" description="Disordered" evidence="13">
    <location>
        <begin position="308"/>
        <end position="358"/>
    </location>
</feature>
<keyword evidence="8 10" id="KW-0067">ATP-binding</keyword>
<proteinExistence type="inferred from homology"/>
<dbReference type="Proteomes" id="UP001050691">
    <property type="component" value="Unassembled WGS sequence"/>
</dbReference>
<dbReference type="PROSITE" id="PS00108">
    <property type="entry name" value="PROTEIN_KINASE_ST"/>
    <property type="match status" value="1"/>
</dbReference>
<evidence type="ECO:0000313" key="15">
    <source>
        <dbReference type="EMBL" id="GJJ11025.1"/>
    </source>
</evidence>
<feature type="binding site" evidence="10">
    <location>
        <begin position="21"/>
        <end position="29"/>
    </location>
    <ligand>
        <name>ATP</name>
        <dbReference type="ChEBI" id="CHEBI:30616"/>
    </ligand>
</feature>
<dbReference type="AlphaFoldDB" id="A0AAV5A9L2"/>
<dbReference type="InterPro" id="IPR008271">
    <property type="entry name" value="Ser/Thr_kinase_AS"/>
</dbReference>
<evidence type="ECO:0000256" key="8">
    <source>
        <dbReference type="ARBA" id="ARBA00022840"/>
    </source>
</evidence>
<dbReference type="SUPFAM" id="SSF56112">
    <property type="entry name" value="Protein kinase-like (PK-like)"/>
    <property type="match status" value="1"/>
</dbReference>
<dbReference type="GO" id="GO:0070985">
    <property type="term" value="C:transcription factor TFIIK complex"/>
    <property type="evidence" value="ECO:0007669"/>
    <property type="project" value="InterPro"/>
</dbReference>